<evidence type="ECO:0000313" key="13">
    <source>
        <dbReference type="Proteomes" id="UP000198460"/>
    </source>
</evidence>
<keyword evidence="6" id="KW-0732">Signal</keyword>
<keyword evidence="8 11" id="KW-0472">Membrane</keyword>
<keyword evidence="5 11" id="KW-0812">Transmembrane</keyword>
<evidence type="ECO:0000256" key="2">
    <source>
        <dbReference type="ARBA" id="ARBA00008208"/>
    </source>
</evidence>
<evidence type="ECO:0000256" key="10">
    <source>
        <dbReference type="ARBA" id="ARBA00023288"/>
    </source>
</evidence>
<dbReference type="Pfam" id="PF17090">
    <property type="entry name" value="Ytca"/>
    <property type="match status" value="1"/>
</dbReference>
<evidence type="ECO:0000256" key="7">
    <source>
        <dbReference type="ARBA" id="ARBA00022989"/>
    </source>
</evidence>
<feature type="transmembrane region" description="Helical" evidence="11">
    <location>
        <begin position="39"/>
        <end position="60"/>
    </location>
</feature>
<sequence length="127" mass="13247">MTTAGQPAGVIIADLAGLRRLSDPSNSTIHMKKTMLNPFVRIGSACVLVVPLEGCATRGAPSFALFGAYFPLWLVSALIGVAGAIVAHRVFVSTGWAQTVPFQLSVCTAIGFVIAVFVWLIGSGQLS</sequence>
<evidence type="ECO:0000256" key="6">
    <source>
        <dbReference type="ARBA" id="ARBA00022729"/>
    </source>
</evidence>
<dbReference type="Proteomes" id="UP000198460">
    <property type="component" value="Unassembled WGS sequence"/>
</dbReference>
<comment type="subcellular location">
    <subcellularLocation>
        <location evidence="1">Membrane</location>
        <topology evidence="1">Multi-pass membrane protein</topology>
    </subcellularLocation>
</comment>
<proteinExistence type="inferred from homology"/>
<keyword evidence="4" id="KW-1003">Cell membrane</keyword>
<accession>A0A238H4R8</accession>
<dbReference type="InterPro" id="IPR031381">
    <property type="entry name" value="YtcA"/>
</dbReference>
<evidence type="ECO:0000256" key="3">
    <source>
        <dbReference type="ARBA" id="ARBA00021237"/>
    </source>
</evidence>
<evidence type="ECO:0000256" key="4">
    <source>
        <dbReference type="ARBA" id="ARBA00022475"/>
    </source>
</evidence>
<evidence type="ECO:0000256" key="1">
    <source>
        <dbReference type="ARBA" id="ARBA00004141"/>
    </source>
</evidence>
<evidence type="ECO:0000256" key="9">
    <source>
        <dbReference type="ARBA" id="ARBA00023139"/>
    </source>
</evidence>
<feature type="transmembrane region" description="Helical" evidence="11">
    <location>
        <begin position="104"/>
        <end position="122"/>
    </location>
</feature>
<dbReference type="AlphaFoldDB" id="A0A238H4R8"/>
<keyword evidence="9" id="KW-0564">Palmitate</keyword>
<dbReference type="EMBL" id="FXAN01000047">
    <property type="protein sequence ID" value="SMG00003.1"/>
    <property type="molecule type" value="Genomic_DNA"/>
</dbReference>
<dbReference type="GO" id="GO:0016020">
    <property type="term" value="C:membrane"/>
    <property type="evidence" value="ECO:0007669"/>
    <property type="project" value="UniProtKB-SubCell"/>
</dbReference>
<evidence type="ECO:0000256" key="11">
    <source>
        <dbReference type="SAM" id="Phobius"/>
    </source>
</evidence>
<keyword evidence="7 11" id="KW-1133">Transmembrane helix</keyword>
<feature type="transmembrane region" description="Helical" evidence="11">
    <location>
        <begin position="72"/>
        <end position="92"/>
    </location>
</feature>
<gene>
    <name evidence="12" type="ORF">BSIN_3195</name>
</gene>
<keyword evidence="10" id="KW-0449">Lipoprotein</keyword>
<evidence type="ECO:0000256" key="5">
    <source>
        <dbReference type="ARBA" id="ARBA00022692"/>
    </source>
</evidence>
<evidence type="ECO:0000256" key="8">
    <source>
        <dbReference type="ARBA" id="ARBA00023136"/>
    </source>
</evidence>
<protein>
    <recommendedName>
        <fullName evidence="3">Uncharacterized protein YtcA</fullName>
    </recommendedName>
</protein>
<reference evidence="12 13" key="1">
    <citation type="submission" date="2017-04" db="EMBL/GenBank/DDBJ databases">
        <authorList>
            <person name="Afonso C.L."/>
            <person name="Miller P.J."/>
            <person name="Scott M.A."/>
            <person name="Spackman E."/>
            <person name="Goraichik I."/>
            <person name="Dimitrov K.M."/>
            <person name="Suarez D.L."/>
            <person name="Swayne D.E."/>
        </authorList>
    </citation>
    <scope>NUCLEOTIDE SEQUENCE [LARGE SCALE GENOMIC DNA]</scope>
    <source>
        <strain evidence="12">LMG 28154</strain>
    </source>
</reference>
<name>A0A238H4R8_9BURK</name>
<evidence type="ECO:0000313" key="12">
    <source>
        <dbReference type="EMBL" id="SMG00003.1"/>
    </source>
</evidence>
<comment type="similarity">
    <text evidence="2">Belongs to the YtcA family.</text>
</comment>
<organism evidence="12 13">
    <name type="scientific">Burkholderia singularis</name>
    <dbReference type="NCBI Taxonomy" id="1503053"/>
    <lineage>
        <taxon>Bacteria</taxon>
        <taxon>Pseudomonadati</taxon>
        <taxon>Pseudomonadota</taxon>
        <taxon>Betaproteobacteria</taxon>
        <taxon>Burkholderiales</taxon>
        <taxon>Burkholderiaceae</taxon>
        <taxon>Burkholderia</taxon>
        <taxon>pseudomallei group</taxon>
    </lineage>
</organism>